<sequence>MLHALYLLGISAFAASGVLAAHRARMDPFGGLVLAFAASVSGGTLRDVILDRHPLYWTQDWQLLAVIGLVAVVTMAYLHRWELPHRTLMIVDALGLSVVTVIGARAAVEAHVTPLAVIILAVLTGVTGEVVRDVLCGQFPPLLLREEVYATAALAGAVCYLLLDRAGAGPGLATPVAAGVVFVLRMAAVFRGMHLPRSRPRLPHPEPRLPRSEPRHRRDESYAAP</sequence>
<organism evidence="1 2">
    <name type="scientific">Streptomyces pratisoli</name>
    <dbReference type="NCBI Taxonomy" id="3139917"/>
    <lineage>
        <taxon>Bacteria</taxon>
        <taxon>Bacillati</taxon>
        <taxon>Actinomycetota</taxon>
        <taxon>Actinomycetes</taxon>
        <taxon>Kitasatosporales</taxon>
        <taxon>Streptomycetaceae</taxon>
        <taxon>Streptomyces</taxon>
    </lineage>
</organism>
<dbReference type="Proteomes" id="UP001375539">
    <property type="component" value="Unassembled WGS sequence"/>
</dbReference>
<gene>
    <name evidence="1" type="ORF">WKI58_28555</name>
</gene>
<proteinExistence type="predicted"/>
<keyword evidence="2" id="KW-1185">Reference proteome</keyword>
<accession>A0ACC6QRG9</accession>
<evidence type="ECO:0000313" key="1">
    <source>
        <dbReference type="EMBL" id="MEJ8660422.1"/>
    </source>
</evidence>
<dbReference type="EMBL" id="JBBKAI010000002">
    <property type="protein sequence ID" value="MEJ8660422.1"/>
    <property type="molecule type" value="Genomic_DNA"/>
</dbReference>
<comment type="caution">
    <text evidence="1">The sequence shown here is derived from an EMBL/GenBank/DDBJ whole genome shotgun (WGS) entry which is preliminary data.</text>
</comment>
<name>A0ACC6QRG9_9ACTN</name>
<evidence type="ECO:0000313" key="2">
    <source>
        <dbReference type="Proteomes" id="UP001375539"/>
    </source>
</evidence>
<reference evidence="1" key="1">
    <citation type="submission" date="2024-03" db="EMBL/GenBank/DDBJ databases">
        <title>Novel Streptomyces species of biotechnological and ecological value are a feature of Machair soil.</title>
        <authorList>
            <person name="Prole J.R."/>
            <person name="Goodfellow M."/>
            <person name="Allenby N."/>
            <person name="Ward A.C."/>
        </authorList>
    </citation>
    <scope>NUCLEOTIDE SEQUENCE</scope>
    <source>
        <strain evidence="1">MS1.AVA.4</strain>
    </source>
</reference>
<protein>
    <submittedName>
        <fullName evidence="1">Trimeric intracellular cation channel family protein</fullName>
    </submittedName>
</protein>